<sequence length="75" mass="8361">MTPQESAFLAAQRADLLRFAARAVRLLRLAEHGVRSLNDVFRDRWHGGWYSSVGGGSPRDAPTGTPSRRTWPPET</sequence>
<evidence type="ECO:0000313" key="2">
    <source>
        <dbReference type="EMBL" id="MDO8107273.1"/>
    </source>
</evidence>
<dbReference type="Proteomes" id="UP001232536">
    <property type="component" value="Unassembled WGS sequence"/>
</dbReference>
<evidence type="ECO:0000256" key="1">
    <source>
        <dbReference type="SAM" id="MobiDB-lite"/>
    </source>
</evidence>
<reference evidence="2 3" key="1">
    <citation type="submission" date="2023-07" db="EMBL/GenBank/DDBJ databases">
        <title>Description of novel actinomycetes strains, isolated from tidal flat sediment.</title>
        <authorList>
            <person name="Lu C."/>
        </authorList>
    </citation>
    <scope>NUCLEOTIDE SEQUENCE [LARGE SCALE GENOMIC DNA]</scope>
    <source>
        <strain evidence="2 3">SYSU T00b441</strain>
    </source>
</reference>
<protein>
    <submittedName>
        <fullName evidence="2">Uncharacterized protein</fullName>
    </submittedName>
</protein>
<dbReference type="InterPro" id="IPR012341">
    <property type="entry name" value="6hp_glycosidase-like_sf"/>
</dbReference>
<accession>A0ABT9DAU6</accession>
<dbReference type="Gene3D" id="1.50.10.10">
    <property type="match status" value="1"/>
</dbReference>
<dbReference type="RefSeq" id="WP_304600904.1">
    <property type="nucleotide sequence ID" value="NZ_JAUQYP010000001.1"/>
</dbReference>
<keyword evidence="3" id="KW-1185">Reference proteome</keyword>
<proteinExistence type="predicted"/>
<name>A0ABT9DAU6_9CELL</name>
<comment type="caution">
    <text evidence="2">The sequence shown here is derived from an EMBL/GenBank/DDBJ whole genome shotgun (WGS) entry which is preliminary data.</text>
</comment>
<feature type="region of interest" description="Disordered" evidence="1">
    <location>
        <begin position="49"/>
        <end position="75"/>
    </location>
</feature>
<organism evidence="2 3">
    <name type="scientific">Actinotalea lenta</name>
    <dbReference type="NCBI Taxonomy" id="3064654"/>
    <lineage>
        <taxon>Bacteria</taxon>
        <taxon>Bacillati</taxon>
        <taxon>Actinomycetota</taxon>
        <taxon>Actinomycetes</taxon>
        <taxon>Micrococcales</taxon>
        <taxon>Cellulomonadaceae</taxon>
        <taxon>Actinotalea</taxon>
    </lineage>
</organism>
<evidence type="ECO:0000313" key="3">
    <source>
        <dbReference type="Proteomes" id="UP001232536"/>
    </source>
</evidence>
<dbReference type="EMBL" id="JAUQYP010000001">
    <property type="protein sequence ID" value="MDO8107273.1"/>
    <property type="molecule type" value="Genomic_DNA"/>
</dbReference>
<gene>
    <name evidence="2" type="ORF">Q6348_08700</name>
</gene>